<accession>A0AC62AEC6</accession>
<keyword evidence="1" id="KW-0002">3D-structure</keyword>
<dbReference type="PDB" id="9B0X">
    <property type="method" value="EM"/>
    <property type="resolution" value="2.60 A"/>
    <property type="chains" value="I=1-66"/>
</dbReference>
<sequence>VRSNFASISGSGRRGRHVDFGASVDFEVHMMRRALKPELRNEAIKREESLLKVTPWKDGKPVKAAQ</sequence>
<protein>
    <submittedName>
        <fullName evidence="1">ATP synthase subunit epsilon</fullName>
    </submittedName>
</protein>
<proteinExistence type="evidence at protein level"/>
<evidence type="ECO:0000313" key="1">
    <source>
        <dbReference type="PDB" id="9B0X"/>
    </source>
</evidence>
<name>A0AC62AEC6_ARTSF</name>
<organism evidence="1">
    <name type="scientific">Artemia franciscana</name>
    <name type="common">Brine shrimp</name>
    <name type="synonym">Artemia sanfranciscana</name>
    <dbReference type="NCBI Taxonomy" id="6661"/>
    <lineage>
        <taxon>Eukaryota</taxon>
        <taxon>Metazoa</taxon>
        <taxon>Ecdysozoa</taxon>
        <taxon>Arthropoda</taxon>
        <taxon>Crustacea</taxon>
        <taxon>Branchiopoda</taxon>
        <taxon>Anostraca</taxon>
        <taxon>Artemiidae</taxon>
        <taxon>Artemia</taxon>
    </lineage>
</organism>
<reference evidence="1" key="1">
    <citation type="journal article" date="2025" name="Cell Death Differ.">
        <title>Cryo-EM structure of the brine shrimp mitochondrial ATP synthase suggests an inactivation mechanism for the ATP synthase leak channel.</title>
        <authorList>
            <person name="Kumar A."/>
            <person name="da Fonseca Rezende E Mello J."/>
            <person name="Wu Y."/>
            <person name="Morris D."/>
            <person name="Mezghani I."/>
            <person name="Smith E."/>
            <person name="Rombauts S."/>
            <person name="Bossier P."/>
            <person name="Krahn J."/>
            <person name="Sigworth F.J."/>
            <person name="Mnatsakanyan N."/>
        </authorList>
    </citation>
    <scope>STRUCTURE BY ELECTRON MICROSCOPY (2.60 ANGSTROMS)</scope>
</reference>